<comment type="caution">
    <text evidence="1">The sequence shown here is derived from an EMBL/GenBank/DDBJ whole genome shotgun (WGS) entry which is preliminary data.</text>
</comment>
<sequence>MAEGLNKNTLSSFLLCSKTYLYQPTDTDVIMTLKPNRHPYRQNHHNYLHACNIYSDISWSGVLHIPTYFVGTGQTPGMKVMNVKPIRTDGDFEIGYGKGFLRWIGMLISALVLCLGFLWILIDKHKRGWYDKIAGVYVVAANR</sequence>
<accession>A0AC61KY83</accession>
<evidence type="ECO:0000313" key="1">
    <source>
        <dbReference type="EMBL" id="PXF56823.1"/>
    </source>
</evidence>
<protein>
    <submittedName>
        <fullName evidence="1">Uncharacterized protein</fullName>
    </submittedName>
</protein>
<dbReference type="EMBL" id="PQXF01000082">
    <property type="protein sequence ID" value="PXF56823.1"/>
    <property type="molecule type" value="Genomic_DNA"/>
</dbReference>
<evidence type="ECO:0000313" key="2">
    <source>
        <dbReference type="Proteomes" id="UP000248329"/>
    </source>
</evidence>
<name>A0AC61KY83_9EURY</name>
<organism evidence="1 2">
    <name type="scientific">Candidatus Methanogaster sp</name>
    <dbReference type="NCBI Taxonomy" id="3386292"/>
    <lineage>
        <taxon>Archaea</taxon>
        <taxon>Methanobacteriati</taxon>
        <taxon>Methanobacteriota</taxon>
        <taxon>Stenosarchaea group</taxon>
        <taxon>Methanomicrobia</taxon>
        <taxon>Methanosarcinales</taxon>
        <taxon>ANME-2 cluster</taxon>
        <taxon>Candidatus Methanogasteraceae</taxon>
        <taxon>Candidatus Methanogaster</taxon>
    </lineage>
</organism>
<dbReference type="Proteomes" id="UP000248329">
    <property type="component" value="Unassembled WGS sequence"/>
</dbReference>
<proteinExistence type="predicted"/>
<reference evidence="1" key="1">
    <citation type="submission" date="2018-01" db="EMBL/GenBank/DDBJ databases">
        <authorList>
            <person name="Krukenberg V."/>
        </authorList>
    </citation>
    <scope>NUCLEOTIDE SEQUENCE</scope>
    <source>
        <strain evidence="1">E20ANME2</strain>
    </source>
</reference>
<gene>
    <name evidence="1" type="ORF">C4B59_16285</name>
</gene>